<geneLocation type="plasmid" evidence="3">
    <name>Plasmid1 dna</name>
</geneLocation>
<evidence type="ECO:0000313" key="2">
    <source>
        <dbReference type="EMBL" id="BAY19826.1"/>
    </source>
</evidence>
<keyword evidence="1" id="KW-0812">Transmembrane</keyword>
<gene>
    <name evidence="2" type="ORF">NIES21_56960</name>
</gene>
<evidence type="ECO:0000313" key="3">
    <source>
        <dbReference type="Proteomes" id="UP000218287"/>
    </source>
</evidence>
<organism evidence="2 3">
    <name type="scientific">Anabaenopsis circularis NIES-21</name>
    <dbReference type="NCBI Taxonomy" id="1085406"/>
    <lineage>
        <taxon>Bacteria</taxon>
        <taxon>Bacillati</taxon>
        <taxon>Cyanobacteriota</taxon>
        <taxon>Cyanophyceae</taxon>
        <taxon>Nostocales</taxon>
        <taxon>Nodulariaceae</taxon>
        <taxon>Anabaenopsis</taxon>
    </lineage>
</organism>
<accession>A0A1Z4GR56</accession>
<reference evidence="2 3" key="1">
    <citation type="submission" date="2017-06" db="EMBL/GenBank/DDBJ databases">
        <title>Genome sequencing of cyanobaciteial culture collection at National Institute for Environmental Studies (NIES).</title>
        <authorList>
            <person name="Hirose Y."/>
            <person name="Shimura Y."/>
            <person name="Fujisawa T."/>
            <person name="Nakamura Y."/>
            <person name="Kawachi M."/>
        </authorList>
    </citation>
    <scope>NUCLEOTIDE SEQUENCE [LARGE SCALE GENOMIC DNA]</scope>
    <source>
        <strain evidence="2 3">NIES-21</strain>
        <plasmid evidence="3">Plasmid1 dna</plasmid>
    </source>
</reference>
<dbReference type="Proteomes" id="UP000218287">
    <property type="component" value="Plasmid Plasmid1 dna"/>
</dbReference>
<sequence>MYTENLTSNNQILDTTPEVTAMPSLRDAPRTAGVAIVPVRAASQETTHNKTNRGLEYRMEKFNKLRYLMVAGLIAGLALHGLIRYGGSYNIGSLLFGEKAVAQTVLSKYSNLNTSIDKTKQTKQPQPVATKYVNGAPTPDWSSITFRNMKFGGAGSVEFPNIKNPGMKETRTWSAGQSLAEVMELGDFEATEFNIEDFTLGDIADITGIQLQNLKLSDFETLDWQTLEDLAEAIPNLEDSEVGAIPPIQELVTKVTGSTTSYQTVGEVLDNYPQLGEVELGEYVKLDKYKLTSIPGIEDAQLKDFTNWQNTTINKVPGLADVPFDQFPSVPIPDVSFIGKVDLPLGSLESGRWKSISGSYQAGFNVPCEKKCGHIEVSGSDIVTGAQWMSGKDQKVKGGFGILGSLNGGKEPTGRHPFGKSFKQVIWDINEADGSITTAMFFRICKRGWVDLGCSPYFIGPVPFFTYREIDPIILGTPLTVPKN</sequence>
<keyword evidence="1" id="KW-1133">Transmembrane helix</keyword>
<keyword evidence="2" id="KW-0614">Plasmid</keyword>
<dbReference type="OrthoDB" id="415264at2"/>
<dbReference type="EMBL" id="AP018175">
    <property type="protein sequence ID" value="BAY19826.1"/>
    <property type="molecule type" value="Genomic_DNA"/>
</dbReference>
<evidence type="ECO:0000256" key="1">
    <source>
        <dbReference type="SAM" id="Phobius"/>
    </source>
</evidence>
<keyword evidence="1" id="KW-0472">Membrane</keyword>
<dbReference type="AlphaFoldDB" id="A0A1Z4GR56"/>
<feature type="transmembrane region" description="Helical" evidence="1">
    <location>
        <begin position="65"/>
        <end position="83"/>
    </location>
</feature>
<protein>
    <submittedName>
        <fullName evidence="2">Uncharacterized protein</fullName>
    </submittedName>
</protein>
<proteinExistence type="predicted"/>
<keyword evidence="3" id="KW-1185">Reference proteome</keyword>
<name>A0A1Z4GR56_9CYAN</name>